<accession>A0A437C676</accession>
<dbReference type="PROSITE" id="PS50011">
    <property type="entry name" value="PROTEIN_KINASE_DOM"/>
    <property type="match status" value="1"/>
</dbReference>
<proteinExistence type="predicted"/>
<dbReference type="FunFam" id="1.10.510.10:FF:001592">
    <property type="entry name" value="Peripheral plasma membrane protein CASK"/>
    <property type="match status" value="1"/>
</dbReference>
<reference evidence="2 3" key="1">
    <citation type="submission" date="2018-11" db="EMBL/GenBank/DDBJ databases">
        <authorList>
            <person name="Lopez-Roques C."/>
            <person name="Donnadieu C."/>
            <person name="Bouchez O."/>
            <person name="Klopp C."/>
            <person name="Cabau C."/>
            <person name="Zahm M."/>
        </authorList>
    </citation>
    <scope>NUCLEOTIDE SEQUENCE [LARGE SCALE GENOMIC DNA]</scope>
    <source>
        <strain evidence="2">RS831</strain>
        <tissue evidence="2">Whole body</tissue>
    </source>
</reference>
<dbReference type="GO" id="GO:0005524">
    <property type="term" value="F:ATP binding"/>
    <property type="evidence" value="ECO:0007669"/>
    <property type="project" value="InterPro"/>
</dbReference>
<dbReference type="Pfam" id="PF00069">
    <property type="entry name" value="Pkinase"/>
    <property type="match status" value="1"/>
</dbReference>
<feature type="domain" description="Protein kinase" evidence="1">
    <location>
        <begin position="108"/>
        <end position="246"/>
    </location>
</feature>
<evidence type="ECO:0000259" key="1">
    <source>
        <dbReference type="PROSITE" id="PS50011"/>
    </source>
</evidence>
<evidence type="ECO:0000313" key="3">
    <source>
        <dbReference type="Proteomes" id="UP000283210"/>
    </source>
</evidence>
<dbReference type="PANTHER" id="PTHR24347">
    <property type="entry name" value="SERINE/THREONINE-PROTEIN KINASE"/>
    <property type="match status" value="1"/>
</dbReference>
<name>A0A437C676_ORYJA</name>
<reference evidence="2 3" key="2">
    <citation type="submission" date="2019-01" db="EMBL/GenBank/DDBJ databases">
        <title>A chromosome length genome reference of the Java medaka (oryzias javanicus).</title>
        <authorList>
            <person name="Herpin A."/>
            <person name="Takehana Y."/>
            <person name="Naruse K."/>
            <person name="Ansai S."/>
            <person name="Kawaguchi M."/>
        </authorList>
    </citation>
    <scope>NUCLEOTIDE SEQUENCE [LARGE SCALE GENOMIC DNA]</scope>
    <source>
        <strain evidence="2">RS831</strain>
        <tissue evidence="2">Whole body</tissue>
    </source>
</reference>
<dbReference type="InterPro" id="IPR000719">
    <property type="entry name" value="Prot_kinase_dom"/>
</dbReference>
<dbReference type="InterPro" id="IPR011009">
    <property type="entry name" value="Kinase-like_dom_sf"/>
</dbReference>
<dbReference type="SMART" id="SM00220">
    <property type="entry name" value="S_TKc"/>
    <property type="match status" value="1"/>
</dbReference>
<dbReference type="EMBL" id="CM012457">
    <property type="protein sequence ID" value="RVE58192.1"/>
    <property type="molecule type" value="Genomic_DNA"/>
</dbReference>
<dbReference type="SUPFAM" id="SSF56112">
    <property type="entry name" value="Protein kinase-like (PK-like)"/>
    <property type="match status" value="1"/>
</dbReference>
<dbReference type="OrthoDB" id="336747at2759"/>
<dbReference type="Gene3D" id="1.10.510.10">
    <property type="entry name" value="Transferase(Phosphotransferase) domain 1"/>
    <property type="match status" value="1"/>
</dbReference>
<protein>
    <recommendedName>
        <fullName evidence="1">Protein kinase domain-containing protein</fullName>
    </recommendedName>
</protein>
<evidence type="ECO:0000313" key="2">
    <source>
        <dbReference type="EMBL" id="RVE58192.1"/>
    </source>
</evidence>
<dbReference type="Gene3D" id="3.30.200.20">
    <property type="entry name" value="Phosphorylase Kinase, domain 1"/>
    <property type="match status" value="1"/>
</dbReference>
<gene>
    <name evidence="2" type="ORF">OJAV_G00206740</name>
</gene>
<organism evidence="2 3">
    <name type="scientific">Oryzias javanicus</name>
    <name type="common">Javanese ricefish</name>
    <name type="synonym">Aplocheilus javanicus</name>
    <dbReference type="NCBI Taxonomy" id="123683"/>
    <lineage>
        <taxon>Eukaryota</taxon>
        <taxon>Metazoa</taxon>
        <taxon>Chordata</taxon>
        <taxon>Craniata</taxon>
        <taxon>Vertebrata</taxon>
        <taxon>Euteleostomi</taxon>
        <taxon>Actinopterygii</taxon>
        <taxon>Neopterygii</taxon>
        <taxon>Teleostei</taxon>
        <taxon>Neoteleostei</taxon>
        <taxon>Acanthomorphata</taxon>
        <taxon>Ovalentaria</taxon>
        <taxon>Atherinomorphae</taxon>
        <taxon>Beloniformes</taxon>
        <taxon>Adrianichthyidae</taxon>
        <taxon>Oryziinae</taxon>
        <taxon>Oryzias</taxon>
    </lineage>
</organism>
<dbReference type="Proteomes" id="UP000283210">
    <property type="component" value="Chromosome 21"/>
</dbReference>
<sequence>MNNTAHWVRAGIPSAATAAARRAARAVDYLSLCVSFPARRSFGKGGTEPVGSGAGLVRSRFAAHSAAEAASVCSEHNPVWDARFWGRSGLPGRARTMADDDILFEDVYELCEVIGKGPFSVVRRCINRETGQQFAVKIVDVAQFTSSPGLSTEDLKREASICHMLKHSHIVELLETYSSDGMLYMVFEFMDGADLCFEIVKRADAGFVYSEAVASHYMRQILEALRYCHDNNIIHRDVKNDDMLYL</sequence>
<dbReference type="GO" id="GO:0004672">
    <property type="term" value="F:protein kinase activity"/>
    <property type="evidence" value="ECO:0007669"/>
    <property type="project" value="InterPro"/>
</dbReference>
<dbReference type="AlphaFoldDB" id="A0A437C676"/>
<keyword evidence="3" id="KW-1185">Reference proteome</keyword>
<dbReference type="FunFam" id="3.30.200.20:FF:000051">
    <property type="entry name" value="Peripheral plasma membrane protein CASK isoform B"/>
    <property type="match status" value="1"/>
</dbReference>